<accession>A0A8J2L1R9</accession>
<proteinExistence type="predicted"/>
<dbReference type="AlphaFoldDB" id="A0A8J2L1R9"/>
<dbReference type="PANTHER" id="PTHR19303:SF74">
    <property type="entry name" value="POGO TRANSPOSABLE ELEMENT WITH KRAB DOMAIN"/>
    <property type="match status" value="1"/>
</dbReference>
<evidence type="ECO:0000313" key="3">
    <source>
        <dbReference type="EMBL" id="CAG7785689.1"/>
    </source>
</evidence>
<dbReference type="InterPro" id="IPR004875">
    <property type="entry name" value="DDE_SF_endonuclease_dom"/>
</dbReference>
<dbReference type="GO" id="GO:0005634">
    <property type="term" value="C:nucleus"/>
    <property type="evidence" value="ECO:0007669"/>
    <property type="project" value="TreeGrafter"/>
</dbReference>
<sequence length="597" mass="66725">MGEDVRKAIHLVRDLHYSHRKAADATGVTRSVLEKYLKKPDEEIPEVLSQGRFKPVFNEEQEQQIVAYCHDLANRFYAMTRKSLGQLAYNLAVENQLSHPFQNGTAGEEWISSFLIRHQKELSVRTGTPTSLIRITSFTKAVVYRFFDQLESIIQEKNYTAATIFNADETGVSIVPNKAPKRIARTGVRTVPIMTPAERGQLVTVMCCASAQGQFIPPMFVFPNKCKDTDISLSPSGSLYTYSKKGWSTSDTFCVWLKHFRNNATPSKTTPVLLIVDNHGSHISYQAVKFAAKNNIDILTLPPHTTHKLQPLDICFFSPLKSRYAHALTDWQSKNRGLVPRTDIIPWIIKPAYEECCKETTIINGFNKTGIWDKQLGRPNRTVFEDSEFADTVADTSVPNAAADDQVPEVNPPAQDFQGRQYRAATDEREPDGNSSFSRNDAITSLVPYYGSSTDDENDDDAEENFDIISVGIQVDLEDLIHFSEGEVQSATDEIEVLLPSSTHAVGTHVQGFQINPWDLDKPGTSAQRVEPQRKSRVKGSSELVTSVGHIAKLQEKERQKRKKTSSDSEEAATTRSMSKASKRVLRSESKSGSSSQ</sequence>
<keyword evidence="4" id="KW-1185">Reference proteome</keyword>
<protein>
    <recommendedName>
        <fullName evidence="2">DDE-1 domain-containing protein</fullName>
    </recommendedName>
</protein>
<evidence type="ECO:0000259" key="2">
    <source>
        <dbReference type="Pfam" id="PF03184"/>
    </source>
</evidence>
<gene>
    <name evidence="3" type="ORF">AFUS01_LOCUS24299</name>
</gene>
<comment type="caution">
    <text evidence="3">The sequence shown here is derived from an EMBL/GenBank/DDBJ whole genome shotgun (WGS) entry which is preliminary data.</text>
</comment>
<dbReference type="InterPro" id="IPR050863">
    <property type="entry name" value="CenT-Element_Derived"/>
</dbReference>
<evidence type="ECO:0000313" key="4">
    <source>
        <dbReference type="Proteomes" id="UP000708208"/>
    </source>
</evidence>
<feature type="region of interest" description="Disordered" evidence="1">
    <location>
        <begin position="516"/>
        <end position="597"/>
    </location>
</feature>
<feature type="domain" description="DDE-1" evidence="2">
    <location>
        <begin position="203"/>
        <end position="335"/>
    </location>
</feature>
<dbReference type="PANTHER" id="PTHR19303">
    <property type="entry name" value="TRANSPOSON"/>
    <property type="match status" value="1"/>
</dbReference>
<organism evidence="3 4">
    <name type="scientific">Allacma fusca</name>
    <dbReference type="NCBI Taxonomy" id="39272"/>
    <lineage>
        <taxon>Eukaryota</taxon>
        <taxon>Metazoa</taxon>
        <taxon>Ecdysozoa</taxon>
        <taxon>Arthropoda</taxon>
        <taxon>Hexapoda</taxon>
        <taxon>Collembola</taxon>
        <taxon>Symphypleona</taxon>
        <taxon>Sminthuridae</taxon>
        <taxon>Allacma</taxon>
    </lineage>
</organism>
<dbReference type="Proteomes" id="UP000708208">
    <property type="component" value="Unassembled WGS sequence"/>
</dbReference>
<name>A0A8J2L1R9_9HEXA</name>
<reference evidence="3" key="1">
    <citation type="submission" date="2021-06" db="EMBL/GenBank/DDBJ databases">
        <authorList>
            <person name="Hodson N. C."/>
            <person name="Mongue J. A."/>
            <person name="Jaron S. K."/>
        </authorList>
    </citation>
    <scope>NUCLEOTIDE SEQUENCE</scope>
</reference>
<dbReference type="EMBL" id="CAJVCH010301256">
    <property type="protein sequence ID" value="CAG7785689.1"/>
    <property type="molecule type" value="Genomic_DNA"/>
</dbReference>
<evidence type="ECO:0000256" key="1">
    <source>
        <dbReference type="SAM" id="MobiDB-lite"/>
    </source>
</evidence>
<dbReference type="GO" id="GO:0003677">
    <property type="term" value="F:DNA binding"/>
    <property type="evidence" value="ECO:0007669"/>
    <property type="project" value="TreeGrafter"/>
</dbReference>
<dbReference type="OrthoDB" id="8191755at2759"/>
<dbReference type="Pfam" id="PF03184">
    <property type="entry name" value="DDE_1"/>
    <property type="match status" value="1"/>
</dbReference>